<dbReference type="InterPro" id="IPR039477">
    <property type="entry name" value="ILEI/PANDER_dom"/>
</dbReference>
<dbReference type="GO" id="GO:0047223">
    <property type="term" value="F:beta-1,3-galactosyl-O-glycosyl-glycoprotein beta-1,3-N-acetylglucosaminyltransferase activity"/>
    <property type="evidence" value="ECO:0007669"/>
    <property type="project" value="TreeGrafter"/>
</dbReference>
<keyword evidence="2" id="KW-0732">Signal</keyword>
<dbReference type="PANTHER" id="PTHR46396">
    <property type="entry name" value="PROTEIN O-LINKED-MANNOSE BETA-1,2-N-ACETYLGLUCOSAMINYLTRANSFERASE 1"/>
    <property type="match status" value="1"/>
</dbReference>
<evidence type="ECO:0000256" key="1">
    <source>
        <dbReference type="SAM" id="MobiDB-lite"/>
    </source>
</evidence>
<proteinExistence type="predicted"/>
<evidence type="ECO:0000313" key="5">
    <source>
        <dbReference type="Proteomes" id="UP001163046"/>
    </source>
</evidence>
<dbReference type="EMBL" id="MU826359">
    <property type="protein sequence ID" value="KAJ7379214.1"/>
    <property type="molecule type" value="Genomic_DNA"/>
</dbReference>
<feature type="region of interest" description="Disordered" evidence="1">
    <location>
        <begin position="516"/>
        <end position="553"/>
    </location>
</feature>
<feature type="chain" id="PRO_5040797424" description="ILEI/PANDER domain-containing protein" evidence="2">
    <location>
        <begin position="24"/>
        <end position="629"/>
    </location>
</feature>
<dbReference type="InterPro" id="IPR052463">
    <property type="entry name" value="O-linked_mannose_GnT"/>
</dbReference>
<accession>A0A9X0CZI4</accession>
<dbReference type="Proteomes" id="UP001163046">
    <property type="component" value="Unassembled WGS sequence"/>
</dbReference>
<feature type="signal peptide" evidence="2">
    <location>
        <begin position="1"/>
        <end position="23"/>
    </location>
</feature>
<dbReference type="Pfam" id="PF15711">
    <property type="entry name" value="ILEI"/>
    <property type="match status" value="1"/>
</dbReference>
<keyword evidence="5" id="KW-1185">Reference proteome</keyword>
<organism evidence="4 5">
    <name type="scientific">Desmophyllum pertusum</name>
    <dbReference type="NCBI Taxonomy" id="174260"/>
    <lineage>
        <taxon>Eukaryota</taxon>
        <taxon>Metazoa</taxon>
        <taxon>Cnidaria</taxon>
        <taxon>Anthozoa</taxon>
        <taxon>Hexacorallia</taxon>
        <taxon>Scleractinia</taxon>
        <taxon>Caryophylliina</taxon>
        <taxon>Caryophylliidae</taxon>
        <taxon>Desmophyllum</taxon>
    </lineage>
</organism>
<feature type="region of interest" description="Disordered" evidence="1">
    <location>
        <begin position="22"/>
        <end position="65"/>
    </location>
</feature>
<feature type="domain" description="ILEI/PANDER" evidence="3">
    <location>
        <begin position="198"/>
        <end position="287"/>
    </location>
</feature>
<sequence>MRVFFLLLYGVAIVTSDIRSSHSSDVEDSDLSQQSVRVKRTLTKDSIEQDGSDPNKLPDESINPVDPILDATANATSADAAPSKRFTVKTKYGNLRISGLGRRPSVKNICFGKNWRKRVNLKKVCLSIRARRRRLRGVRGRPSRRSRGRRPRRYKGIQFVYVTVNSQGFEDKKNKRTLAGRARAYIKVNGKEYSPKKRGFNVVVINRKTGRVEKRSSYDTHGSSRKATNFKKFIKRVKRRRIVVVAVQDEAYRYGKRVLNVLRRIGAKKRNFRFGVRGSYAIIGNVGRRRYWIKEVSRRRKRGPSVLRVRIPIIRRYRRRRIGRRGTRRRRVIRYRRRTCVIKRRRRYIIRIGKKKKIIKRFLRRVKVLVFGKRRKIKRVGRRWRVRINRRWCGLVRRKKRWYVRRKRRLRRIKRIRLTCRIGRKIRRVKYRGRRWFIRGRRGKRRTWRRVKRRVRRFIKIGGKRILVRRSKNRKGYRVRKRKGGYGKVRRYKIKIYRRRRRPRRYKKRPRRVIRRRRRRVRRRNRRRRRRRQRRRRRKVKRRRRKRRRRKRRTIVFYKGRGRPIKRVRRYGVIYKRKVKPLTRMKIYIRGRYKPLRRRRGLLMAVSDEDSYEEGERGDYEESDVDDEE</sequence>
<dbReference type="PANTHER" id="PTHR46396:SF2">
    <property type="entry name" value="ILEI_PANDER DOMAIN-CONTAINING PROTEIN"/>
    <property type="match status" value="1"/>
</dbReference>
<evidence type="ECO:0000256" key="2">
    <source>
        <dbReference type="SAM" id="SignalP"/>
    </source>
</evidence>
<dbReference type="GO" id="GO:0016266">
    <property type="term" value="P:protein O-linked glycosylation via N-acetyl-galactosamine"/>
    <property type="evidence" value="ECO:0007669"/>
    <property type="project" value="TreeGrafter"/>
</dbReference>
<dbReference type="PROSITE" id="PS52031">
    <property type="entry name" value="GG_LECTIN"/>
    <property type="match status" value="1"/>
</dbReference>
<name>A0A9X0CZI4_9CNID</name>
<feature type="region of interest" description="Disordered" evidence="1">
    <location>
        <begin position="607"/>
        <end position="629"/>
    </location>
</feature>
<reference evidence="4" key="1">
    <citation type="submission" date="2023-01" db="EMBL/GenBank/DDBJ databases">
        <title>Genome assembly of the deep-sea coral Lophelia pertusa.</title>
        <authorList>
            <person name="Herrera S."/>
            <person name="Cordes E."/>
        </authorList>
    </citation>
    <scope>NUCLEOTIDE SEQUENCE</scope>
    <source>
        <strain evidence="4">USNM1676648</strain>
        <tissue evidence="4">Polyp</tissue>
    </source>
</reference>
<comment type="caution">
    <text evidence="4">The sequence shown here is derived from an EMBL/GenBank/DDBJ whole genome shotgun (WGS) entry which is preliminary data.</text>
</comment>
<gene>
    <name evidence="4" type="ORF">OS493_017721</name>
</gene>
<protein>
    <recommendedName>
        <fullName evidence="3">ILEI/PANDER domain-containing protein</fullName>
    </recommendedName>
</protein>
<dbReference type="OrthoDB" id="5990548at2759"/>
<evidence type="ECO:0000259" key="3">
    <source>
        <dbReference type="Pfam" id="PF15711"/>
    </source>
</evidence>
<dbReference type="AlphaFoldDB" id="A0A9X0CZI4"/>
<evidence type="ECO:0000313" key="4">
    <source>
        <dbReference type="EMBL" id="KAJ7379214.1"/>
    </source>
</evidence>
<dbReference type="GO" id="GO:0000139">
    <property type="term" value="C:Golgi membrane"/>
    <property type="evidence" value="ECO:0007669"/>
    <property type="project" value="TreeGrafter"/>
</dbReference>